<dbReference type="PANTHER" id="PTHR11645:SF0">
    <property type="entry name" value="PYRROLINE-5-CARBOXYLATE REDUCTASE 3"/>
    <property type="match status" value="1"/>
</dbReference>
<dbReference type="EC" id="1.5.1.2" evidence="4 5"/>
<keyword evidence="2 4" id="KW-0521">NADP</keyword>
<dbReference type="UniPathway" id="UPA00098">
    <property type="reaction ID" value="UER00361"/>
</dbReference>
<gene>
    <name evidence="4" type="primary">proC</name>
    <name evidence="9" type="ORF">DC28_05285</name>
</gene>
<dbReference type="AlphaFoldDB" id="A0A098QZ51"/>
<dbReference type="Gene3D" id="1.10.3730.10">
    <property type="entry name" value="ProC C-terminal domain-like"/>
    <property type="match status" value="1"/>
</dbReference>
<dbReference type="OrthoDB" id="9805754at2"/>
<dbReference type="GO" id="GO:0005737">
    <property type="term" value="C:cytoplasm"/>
    <property type="evidence" value="ECO:0007669"/>
    <property type="project" value="UniProtKB-SubCell"/>
</dbReference>
<comment type="catalytic activity">
    <reaction evidence="4">
        <text>L-proline + NAD(+) = (S)-1-pyrroline-5-carboxylate + NADH + 2 H(+)</text>
        <dbReference type="Rhea" id="RHEA:14105"/>
        <dbReference type="ChEBI" id="CHEBI:15378"/>
        <dbReference type="ChEBI" id="CHEBI:17388"/>
        <dbReference type="ChEBI" id="CHEBI:57540"/>
        <dbReference type="ChEBI" id="CHEBI:57945"/>
        <dbReference type="ChEBI" id="CHEBI:60039"/>
        <dbReference type="EC" id="1.5.1.2"/>
    </reaction>
</comment>
<evidence type="ECO:0000259" key="7">
    <source>
        <dbReference type="Pfam" id="PF03807"/>
    </source>
</evidence>
<dbReference type="HAMAP" id="MF_01925">
    <property type="entry name" value="P5C_reductase"/>
    <property type="match status" value="1"/>
</dbReference>
<dbReference type="GO" id="GO:0055129">
    <property type="term" value="P:L-proline biosynthetic process"/>
    <property type="evidence" value="ECO:0007669"/>
    <property type="project" value="UniProtKB-UniRule"/>
</dbReference>
<evidence type="ECO:0000256" key="3">
    <source>
        <dbReference type="ARBA" id="ARBA00023002"/>
    </source>
</evidence>
<name>A0A098QZ51_9SPIO</name>
<dbReference type="SUPFAM" id="SSF48179">
    <property type="entry name" value="6-phosphogluconate dehydrogenase C-terminal domain-like"/>
    <property type="match status" value="1"/>
</dbReference>
<evidence type="ECO:0000256" key="4">
    <source>
        <dbReference type="HAMAP-Rule" id="MF_01925"/>
    </source>
</evidence>
<dbReference type="InterPro" id="IPR036291">
    <property type="entry name" value="NAD(P)-bd_dom_sf"/>
</dbReference>
<dbReference type="InterPro" id="IPR028939">
    <property type="entry name" value="P5C_Rdtase_cat_N"/>
</dbReference>
<evidence type="ECO:0000256" key="2">
    <source>
        <dbReference type="ARBA" id="ARBA00022857"/>
    </source>
</evidence>
<feature type="binding site" evidence="6">
    <location>
        <begin position="7"/>
        <end position="12"/>
    </location>
    <ligand>
        <name>NADP(+)</name>
        <dbReference type="ChEBI" id="CHEBI:58349"/>
    </ligand>
</feature>
<keyword evidence="4" id="KW-0963">Cytoplasm</keyword>
<sequence length="264" mass="27934">MQQLGIIGFGNMGEALVKGVRASGGGKTLLVAEKNQSRLEHAITTYGAEDCTGDLSRLFTEAQVVILAIKPQDLEALAKNIKPVVGTTPVISILAGKTLQYIHDLTGAQEVARFMPSLAAQVQRSVVGVCYSEKSSEVFRELSYQIANSLGLGVEVPERLMPAIIGTSGSGIAFAFAYLHAMALGGTKVGIPYDSSLEIALDVMEGAIQTIRETKTQPVELITKVCSPEGTTIEGILALEQGGFTPTIVDAVERAALRSSQLEQ</sequence>
<keyword evidence="4" id="KW-0028">Amino-acid biosynthesis</keyword>
<comment type="catalytic activity">
    <reaction evidence="4">
        <text>L-proline + NADP(+) = (S)-1-pyrroline-5-carboxylate + NADPH + 2 H(+)</text>
        <dbReference type="Rhea" id="RHEA:14109"/>
        <dbReference type="ChEBI" id="CHEBI:15378"/>
        <dbReference type="ChEBI" id="CHEBI:17388"/>
        <dbReference type="ChEBI" id="CHEBI:57783"/>
        <dbReference type="ChEBI" id="CHEBI:58349"/>
        <dbReference type="ChEBI" id="CHEBI:60039"/>
        <dbReference type="EC" id="1.5.1.2"/>
    </reaction>
</comment>
<dbReference type="Pfam" id="PF14748">
    <property type="entry name" value="P5CR_dimer"/>
    <property type="match status" value="1"/>
</dbReference>
<comment type="similarity">
    <text evidence="1 4">Belongs to the pyrroline-5-carboxylate reductase family.</text>
</comment>
<dbReference type="EMBL" id="JNUP01000045">
    <property type="protein sequence ID" value="KGE73185.1"/>
    <property type="molecule type" value="Genomic_DNA"/>
</dbReference>
<dbReference type="PIRSF" id="PIRSF000193">
    <property type="entry name" value="Pyrrol-5-carb_rd"/>
    <property type="match status" value="1"/>
</dbReference>
<dbReference type="eggNOG" id="COG0345">
    <property type="taxonomic scope" value="Bacteria"/>
</dbReference>
<dbReference type="Pfam" id="PF03807">
    <property type="entry name" value="F420_oxidored"/>
    <property type="match status" value="1"/>
</dbReference>
<feature type="binding site" evidence="6">
    <location>
        <begin position="68"/>
        <end position="71"/>
    </location>
    <ligand>
        <name>NADP(+)</name>
        <dbReference type="ChEBI" id="CHEBI:58349"/>
    </ligand>
</feature>
<dbReference type="Gene3D" id="3.40.50.720">
    <property type="entry name" value="NAD(P)-binding Rossmann-like Domain"/>
    <property type="match status" value="1"/>
</dbReference>
<reference evidence="9 10" key="1">
    <citation type="submission" date="2014-05" db="EMBL/GenBank/DDBJ databases">
        <title>De novo Genome Sequence of Spirocheata sp.</title>
        <authorList>
            <person name="Shivani Y."/>
            <person name="Subhash Y."/>
            <person name="Tushar L."/>
            <person name="Sasikala C."/>
            <person name="Ramana C.V."/>
        </authorList>
    </citation>
    <scope>NUCLEOTIDE SEQUENCE [LARGE SCALE GENOMIC DNA]</scope>
    <source>
        <strain evidence="9 10">JC230</strain>
    </source>
</reference>
<dbReference type="PANTHER" id="PTHR11645">
    <property type="entry name" value="PYRROLINE-5-CARBOXYLATE REDUCTASE"/>
    <property type="match status" value="1"/>
</dbReference>
<dbReference type="RefSeq" id="WP_037546539.1">
    <property type="nucleotide sequence ID" value="NZ_JNUP01000045.1"/>
</dbReference>
<dbReference type="STRING" id="1480694.DC28_05285"/>
<evidence type="ECO:0000259" key="8">
    <source>
        <dbReference type="Pfam" id="PF14748"/>
    </source>
</evidence>
<keyword evidence="4" id="KW-0641">Proline biosynthesis</keyword>
<dbReference type="SUPFAM" id="SSF51735">
    <property type="entry name" value="NAD(P)-binding Rossmann-fold domains"/>
    <property type="match status" value="1"/>
</dbReference>
<feature type="domain" description="Pyrroline-5-carboxylate reductase dimerisation" evidence="8">
    <location>
        <begin position="158"/>
        <end position="262"/>
    </location>
</feature>
<keyword evidence="3 4" id="KW-0560">Oxidoreductase</keyword>
<dbReference type="InterPro" id="IPR000304">
    <property type="entry name" value="Pyrroline-COOH_reductase"/>
</dbReference>
<dbReference type="GO" id="GO:0004735">
    <property type="term" value="F:pyrroline-5-carboxylate reductase activity"/>
    <property type="evidence" value="ECO:0007669"/>
    <property type="project" value="UniProtKB-UniRule"/>
</dbReference>
<dbReference type="Proteomes" id="UP000029692">
    <property type="component" value="Unassembled WGS sequence"/>
</dbReference>
<keyword evidence="10" id="KW-1185">Reference proteome</keyword>
<comment type="function">
    <text evidence="4">Catalyzes the reduction of 1-pyrroline-5-carboxylate (PCA) to L-proline.</text>
</comment>
<dbReference type="NCBIfam" id="TIGR00112">
    <property type="entry name" value="proC"/>
    <property type="match status" value="1"/>
</dbReference>
<dbReference type="FunFam" id="1.10.3730.10:FF:000001">
    <property type="entry name" value="Pyrroline-5-carboxylate reductase"/>
    <property type="match status" value="1"/>
</dbReference>
<evidence type="ECO:0000313" key="10">
    <source>
        <dbReference type="Proteomes" id="UP000029692"/>
    </source>
</evidence>
<comment type="pathway">
    <text evidence="4">Amino-acid biosynthesis; L-proline biosynthesis; L-proline from L-glutamate 5-semialdehyde: step 1/1.</text>
</comment>
<evidence type="ECO:0000313" key="9">
    <source>
        <dbReference type="EMBL" id="KGE73185.1"/>
    </source>
</evidence>
<proteinExistence type="inferred from homology"/>
<comment type="subcellular location">
    <subcellularLocation>
        <location evidence="4">Cytoplasm</location>
    </subcellularLocation>
</comment>
<organism evidence="9 10">
    <name type="scientific">Spirochaeta lutea</name>
    <dbReference type="NCBI Taxonomy" id="1480694"/>
    <lineage>
        <taxon>Bacteria</taxon>
        <taxon>Pseudomonadati</taxon>
        <taxon>Spirochaetota</taxon>
        <taxon>Spirochaetia</taxon>
        <taxon>Spirochaetales</taxon>
        <taxon>Spirochaetaceae</taxon>
        <taxon>Spirochaeta</taxon>
    </lineage>
</organism>
<dbReference type="InterPro" id="IPR008927">
    <property type="entry name" value="6-PGluconate_DH-like_C_sf"/>
</dbReference>
<dbReference type="InterPro" id="IPR029036">
    <property type="entry name" value="P5CR_dimer"/>
</dbReference>
<feature type="domain" description="Pyrroline-5-carboxylate reductase catalytic N-terminal" evidence="7">
    <location>
        <begin position="4"/>
        <end position="96"/>
    </location>
</feature>
<protein>
    <recommendedName>
        <fullName evidence="4 5">Pyrroline-5-carboxylate reductase</fullName>
        <shortName evidence="4">P5C reductase</shortName>
        <shortName evidence="4">P5CR</shortName>
        <ecNumber evidence="4 5">1.5.1.2</ecNumber>
    </recommendedName>
    <alternativeName>
        <fullName evidence="4">PCA reductase</fullName>
    </alternativeName>
</protein>
<evidence type="ECO:0000256" key="5">
    <source>
        <dbReference type="NCBIfam" id="TIGR00112"/>
    </source>
</evidence>
<comment type="caution">
    <text evidence="9">The sequence shown here is derived from an EMBL/GenBank/DDBJ whole genome shotgun (WGS) entry which is preliminary data.</text>
</comment>
<evidence type="ECO:0000256" key="6">
    <source>
        <dbReference type="PIRSR" id="PIRSR000193-1"/>
    </source>
</evidence>
<evidence type="ECO:0000256" key="1">
    <source>
        <dbReference type="ARBA" id="ARBA00005525"/>
    </source>
</evidence>
<accession>A0A098QZ51</accession>